<reference evidence="2" key="2">
    <citation type="submission" date="2020-11" db="EMBL/GenBank/DDBJ databases">
        <authorList>
            <person name="Cecchin M."/>
            <person name="Marcolungo L."/>
            <person name="Rossato M."/>
            <person name="Girolomoni L."/>
            <person name="Cosentino E."/>
            <person name="Cuine S."/>
            <person name="Li-Beisson Y."/>
            <person name="Delledonne M."/>
            <person name="Ballottari M."/>
        </authorList>
    </citation>
    <scope>NUCLEOTIDE SEQUENCE</scope>
    <source>
        <strain evidence="2">211/11P</strain>
        <tissue evidence="2">Whole cell</tissue>
    </source>
</reference>
<evidence type="ECO:0000256" key="1">
    <source>
        <dbReference type="SAM" id="MobiDB-lite"/>
    </source>
</evidence>
<gene>
    <name evidence="2" type="ORF">D9Q98_002709</name>
</gene>
<evidence type="ECO:0000313" key="2">
    <source>
        <dbReference type="EMBL" id="KAI3434644.1"/>
    </source>
</evidence>
<dbReference type="Proteomes" id="UP001055712">
    <property type="component" value="Unassembled WGS sequence"/>
</dbReference>
<sequence>MTGVYLHQSLPQIALRGQQQQQQQPQGRTRPRLSGRPFSLARSSSSSSSSNGSSSSNSSSSIENGETARESSKHAQASERGFVQTMCQAAVRSRALPRHSRLTTATRQDMTVSQVTIYDSAGFPYVRYPGCPITGITLCARPKPNGEGVFHYVTAWGGPQTTWFGQMVALVDTASSVAARCPNGGHFWAFVRWLENAPRSAHSRRLRMTRLRWASHSRPPPGATSGRVQGPYYDLVRLSDITGPACLQPDETVDDSEVFFFNHNVR</sequence>
<feature type="region of interest" description="Disordered" evidence="1">
    <location>
        <begin position="1"/>
        <end position="79"/>
    </location>
</feature>
<feature type="compositionally biased region" description="Low complexity" evidence="1">
    <location>
        <begin position="43"/>
        <end position="61"/>
    </location>
</feature>
<reference evidence="2" key="1">
    <citation type="journal article" date="2019" name="Plant J.">
        <title>Chlorella vulgaris genome assembly and annotation reveals the molecular basis for metabolic acclimation to high light conditions.</title>
        <authorList>
            <person name="Cecchin M."/>
            <person name="Marcolungo L."/>
            <person name="Rossato M."/>
            <person name="Girolomoni L."/>
            <person name="Cosentino E."/>
            <person name="Cuine S."/>
            <person name="Li-Beisson Y."/>
            <person name="Delledonne M."/>
            <person name="Ballottari M."/>
        </authorList>
    </citation>
    <scope>NUCLEOTIDE SEQUENCE</scope>
    <source>
        <strain evidence="2">211/11P</strain>
    </source>
</reference>
<dbReference type="EMBL" id="SIDB01000003">
    <property type="protein sequence ID" value="KAI3434644.1"/>
    <property type="molecule type" value="Genomic_DNA"/>
</dbReference>
<evidence type="ECO:0000313" key="3">
    <source>
        <dbReference type="Proteomes" id="UP001055712"/>
    </source>
</evidence>
<feature type="compositionally biased region" description="Low complexity" evidence="1">
    <location>
        <begin position="16"/>
        <end position="28"/>
    </location>
</feature>
<protein>
    <submittedName>
        <fullName evidence="2">Uncharacterized protein</fullName>
    </submittedName>
</protein>
<organism evidence="2 3">
    <name type="scientific">Chlorella vulgaris</name>
    <name type="common">Green alga</name>
    <dbReference type="NCBI Taxonomy" id="3077"/>
    <lineage>
        <taxon>Eukaryota</taxon>
        <taxon>Viridiplantae</taxon>
        <taxon>Chlorophyta</taxon>
        <taxon>core chlorophytes</taxon>
        <taxon>Trebouxiophyceae</taxon>
        <taxon>Chlorellales</taxon>
        <taxon>Chlorellaceae</taxon>
        <taxon>Chlorella clade</taxon>
        <taxon>Chlorella</taxon>
    </lineage>
</organism>
<feature type="compositionally biased region" description="Basic and acidic residues" evidence="1">
    <location>
        <begin position="66"/>
        <end position="77"/>
    </location>
</feature>
<accession>A0A9D4TTR5</accession>
<comment type="caution">
    <text evidence="2">The sequence shown here is derived from an EMBL/GenBank/DDBJ whole genome shotgun (WGS) entry which is preliminary data.</text>
</comment>
<name>A0A9D4TTR5_CHLVU</name>
<dbReference type="AlphaFoldDB" id="A0A9D4TTR5"/>
<keyword evidence="3" id="KW-1185">Reference proteome</keyword>
<proteinExistence type="predicted"/>